<evidence type="ECO:0000313" key="4">
    <source>
        <dbReference type="Proteomes" id="UP001179952"/>
    </source>
</evidence>
<dbReference type="EMBL" id="JAUJYN010000008">
    <property type="protein sequence ID" value="KAK1265345.1"/>
    <property type="molecule type" value="Genomic_DNA"/>
</dbReference>
<feature type="transmembrane region" description="Helical" evidence="1">
    <location>
        <begin position="40"/>
        <end position="59"/>
    </location>
</feature>
<sequence>MKVALGVAKGLALLHCEDDKKPILHRDVKSANVLLDVVSGFKVQQFIFFLFFIFILFYFI</sequence>
<dbReference type="PROSITE" id="PS50011">
    <property type="entry name" value="PROTEIN_KINASE_DOM"/>
    <property type="match status" value="1"/>
</dbReference>
<gene>
    <name evidence="3" type="ORF">QJS04_geneDACA011281</name>
</gene>
<feature type="domain" description="Protein kinase" evidence="2">
    <location>
        <begin position="1"/>
        <end position="60"/>
    </location>
</feature>
<dbReference type="SUPFAM" id="SSF56112">
    <property type="entry name" value="Protein kinase-like (PK-like)"/>
    <property type="match status" value="1"/>
</dbReference>
<dbReference type="InterPro" id="IPR000719">
    <property type="entry name" value="Prot_kinase_dom"/>
</dbReference>
<reference evidence="3" key="1">
    <citation type="journal article" date="2023" name="Nat. Commun.">
        <title>Diploid and tetraploid genomes of Acorus and the evolution of monocots.</title>
        <authorList>
            <person name="Ma L."/>
            <person name="Liu K.W."/>
            <person name="Li Z."/>
            <person name="Hsiao Y.Y."/>
            <person name="Qi Y."/>
            <person name="Fu T."/>
            <person name="Tang G.D."/>
            <person name="Zhang D."/>
            <person name="Sun W.H."/>
            <person name="Liu D.K."/>
            <person name="Li Y."/>
            <person name="Chen G.Z."/>
            <person name="Liu X.D."/>
            <person name="Liao X.Y."/>
            <person name="Jiang Y.T."/>
            <person name="Yu X."/>
            <person name="Hao Y."/>
            <person name="Huang J."/>
            <person name="Zhao X.W."/>
            <person name="Ke S."/>
            <person name="Chen Y.Y."/>
            <person name="Wu W.L."/>
            <person name="Hsu J.L."/>
            <person name="Lin Y.F."/>
            <person name="Huang M.D."/>
            <person name="Li C.Y."/>
            <person name="Huang L."/>
            <person name="Wang Z.W."/>
            <person name="Zhao X."/>
            <person name="Zhong W.Y."/>
            <person name="Peng D.H."/>
            <person name="Ahmad S."/>
            <person name="Lan S."/>
            <person name="Zhang J.S."/>
            <person name="Tsai W.C."/>
            <person name="Van de Peer Y."/>
            <person name="Liu Z.J."/>
        </authorList>
    </citation>
    <scope>NUCLEOTIDE SEQUENCE</scope>
    <source>
        <strain evidence="3">SCP</strain>
    </source>
</reference>
<organism evidence="3 4">
    <name type="scientific">Acorus gramineus</name>
    <name type="common">Dwarf sweet flag</name>
    <dbReference type="NCBI Taxonomy" id="55184"/>
    <lineage>
        <taxon>Eukaryota</taxon>
        <taxon>Viridiplantae</taxon>
        <taxon>Streptophyta</taxon>
        <taxon>Embryophyta</taxon>
        <taxon>Tracheophyta</taxon>
        <taxon>Spermatophyta</taxon>
        <taxon>Magnoliopsida</taxon>
        <taxon>Liliopsida</taxon>
        <taxon>Acoraceae</taxon>
        <taxon>Acorus</taxon>
    </lineage>
</organism>
<evidence type="ECO:0000313" key="3">
    <source>
        <dbReference type="EMBL" id="KAK1265345.1"/>
    </source>
</evidence>
<keyword evidence="3" id="KW-0675">Receptor</keyword>
<dbReference type="InterPro" id="IPR008271">
    <property type="entry name" value="Ser/Thr_kinase_AS"/>
</dbReference>
<keyword evidence="1" id="KW-1133">Transmembrane helix</keyword>
<dbReference type="AlphaFoldDB" id="A0AAV9AN17"/>
<proteinExistence type="predicted"/>
<dbReference type="GO" id="GO:0005524">
    <property type="term" value="F:ATP binding"/>
    <property type="evidence" value="ECO:0007669"/>
    <property type="project" value="InterPro"/>
</dbReference>
<dbReference type="Proteomes" id="UP001179952">
    <property type="component" value="Unassembled WGS sequence"/>
</dbReference>
<keyword evidence="3" id="KW-0418">Kinase</keyword>
<comment type="caution">
    <text evidence="3">The sequence shown here is derived from an EMBL/GenBank/DDBJ whole genome shotgun (WGS) entry which is preliminary data.</text>
</comment>
<dbReference type="InterPro" id="IPR011009">
    <property type="entry name" value="Kinase-like_dom_sf"/>
</dbReference>
<evidence type="ECO:0000256" key="1">
    <source>
        <dbReference type="SAM" id="Phobius"/>
    </source>
</evidence>
<dbReference type="Gene3D" id="1.10.510.10">
    <property type="entry name" value="Transferase(Phosphotransferase) domain 1"/>
    <property type="match status" value="1"/>
</dbReference>
<keyword evidence="1" id="KW-0472">Membrane</keyword>
<keyword evidence="4" id="KW-1185">Reference proteome</keyword>
<keyword evidence="1" id="KW-0812">Transmembrane</keyword>
<protein>
    <submittedName>
        <fullName evidence="3">Proline-rich receptor-like protein kinase PERK4</fullName>
    </submittedName>
</protein>
<accession>A0AAV9AN17</accession>
<evidence type="ECO:0000259" key="2">
    <source>
        <dbReference type="PROSITE" id="PS50011"/>
    </source>
</evidence>
<reference evidence="3" key="2">
    <citation type="submission" date="2023-06" db="EMBL/GenBank/DDBJ databases">
        <authorList>
            <person name="Ma L."/>
            <person name="Liu K.-W."/>
            <person name="Li Z."/>
            <person name="Hsiao Y.-Y."/>
            <person name="Qi Y."/>
            <person name="Fu T."/>
            <person name="Tang G."/>
            <person name="Zhang D."/>
            <person name="Sun W.-H."/>
            <person name="Liu D.-K."/>
            <person name="Li Y."/>
            <person name="Chen G.-Z."/>
            <person name="Liu X.-D."/>
            <person name="Liao X.-Y."/>
            <person name="Jiang Y.-T."/>
            <person name="Yu X."/>
            <person name="Hao Y."/>
            <person name="Huang J."/>
            <person name="Zhao X.-W."/>
            <person name="Ke S."/>
            <person name="Chen Y.-Y."/>
            <person name="Wu W.-L."/>
            <person name="Hsu J.-L."/>
            <person name="Lin Y.-F."/>
            <person name="Huang M.-D."/>
            <person name="Li C.-Y."/>
            <person name="Huang L."/>
            <person name="Wang Z.-W."/>
            <person name="Zhao X."/>
            <person name="Zhong W.-Y."/>
            <person name="Peng D.-H."/>
            <person name="Ahmad S."/>
            <person name="Lan S."/>
            <person name="Zhang J.-S."/>
            <person name="Tsai W.-C."/>
            <person name="Van De Peer Y."/>
            <person name="Liu Z.-J."/>
        </authorList>
    </citation>
    <scope>NUCLEOTIDE SEQUENCE</scope>
    <source>
        <strain evidence="3">SCP</strain>
        <tissue evidence="3">Leaves</tissue>
    </source>
</reference>
<dbReference type="PROSITE" id="PS00108">
    <property type="entry name" value="PROTEIN_KINASE_ST"/>
    <property type="match status" value="1"/>
</dbReference>
<name>A0AAV9AN17_ACOGR</name>
<keyword evidence="3" id="KW-0808">Transferase</keyword>
<dbReference type="GO" id="GO:0004672">
    <property type="term" value="F:protein kinase activity"/>
    <property type="evidence" value="ECO:0007669"/>
    <property type="project" value="InterPro"/>
</dbReference>